<dbReference type="PANTHER" id="PTHR10173">
    <property type="entry name" value="METHIONINE SULFOXIDE REDUCTASE"/>
    <property type="match status" value="1"/>
</dbReference>
<dbReference type="GO" id="GO:0033743">
    <property type="term" value="F:peptide-methionine (R)-S-oxide reductase activity"/>
    <property type="evidence" value="ECO:0007669"/>
    <property type="project" value="UniProtKB-EC"/>
</dbReference>
<keyword evidence="4" id="KW-0479">Metal-binding</keyword>
<reference evidence="9 10" key="1">
    <citation type="journal article" date="2019" name="Genome Biol. Evol.">
        <title>Day and night: Metabolic profiles and evolutionary relationships of six axenic non-marine cyanobacteria.</title>
        <authorList>
            <person name="Will S.E."/>
            <person name="Henke P."/>
            <person name="Boedeker C."/>
            <person name="Huang S."/>
            <person name="Brinkmann H."/>
            <person name="Rohde M."/>
            <person name="Jarek M."/>
            <person name="Friedl T."/>
            <person name="Seufert S."/>
            <person name="Schumacher M."/>
            <person name="Overmann J."/>
            <person name="Neumann-Schaal M."/>
            <person name="Petersen J."/>
        </authorList>
    </citation>
    <scope>NUCLEOTIDE SEQUENCE [LARGE SCALE GENOMIC DNA]</scope>
    <source>
        <strain evidence="9 10">SAG 1403-4b</strain>
    </source>
</reference>
<dbReference type="InterPro" id="IPR011057">
    <property type="entry name" value="Mss4-like_sf"/>
</dbReference>
<dbReference type="Pfam" id="PF01641">
    <property type="entry name" value="SelR"/>
    <property type="match status" value="1"/>
</dbReference>
<keyword evidence="10" id="KW-1185">Reference proteome</keyword>
<dbReference type="Proteomes" id="UP000276103">
    <property type="component" value="Unassembled WGS sequence"/>
</dbReference>
<protein>
    <recommendedName>
        <fullName evidence="3">peptide-methionine (R)-S-oxide reductase</fullName>
        <ecNumber evidence="3">1.8.4.12</ecNumber>
    </recommendedName>
</protein>
<keyword evidence="5" id="KW-0862">Zinc</keyword>
<dbReference type="InterPro" id="IPR028427">
    <property type="entry name" value="Met_Sox_Rdtase_MsrB"/>
</dbReference>
<dbReference type="GO" id="GO:0005737">
    <property type="term" value="C:cytoplasm"/>
    <property type="evidence" value="ECO:0007669"/>
    <property type="project" value="TreeGrafter"/>
</dbReference>
<dbReference type="PROSITE" id="PS51790">
    <property type="entry name" value="MSRB"/>
    <property type="match status" value="1"/>
</dbReference>
<dbReference type="GO" id="GO:0006979">
    <property type="term" value="P:response to oxidative stress"/>
    <property type="evidence" value="ECO:0007669"/>
    <property type="project" value="InterPro"/>
</dbReference>
<sequence length="185" mass="20478">MLGESLAEVGCLWKGKIANNRYMDKRHFLQISAVLVGTAFFSRYINWSSETMASQTEFAVTKSENEWKSILTPEQFQVLRKHGTERAHTSPLDKNYAPGTYVCAGCGQALFTSEGKFDSGTGWPSFFKPIEGAIATTTDRSFFMTRVEVHCSNCGGHLGHVFNDGPKPTGLRYCMNGVSLQFTPA</sequence>
<evidence type="ECO:0000256" key="5">
    <source>
        <dbReference type="ARBA" id="ARBA00022833"/>
    </source>
</evidence>
<dbReference type="AlphaFoldDB" id="A0A3S1CE18"/>
<comment type="catalytic activity">
    <reaction evidence="7">
        <text>L-methionyl-[protein] + [thioredoxin]-disulfide + H2O = L-methionyl-(R)-S-oxide-[protein] + [thioredoxin]-dithiol</text>
        <dbReference type="Rhea" id="RHEA:24164"/>
        <dbReference type="Rhea" id="RHEA-COMP:10698"/>
        <dbReference type="Rhea" id="RHEA-COMP:10700"/>
        <dbReference type="Rhea" id="RHEA-COMP:12313"/>
        <dbReference type="Rhea" id="RHEA-COMP:12314"/>
        <dbReference type="ChEBI" id="CHEBI:15377"/>
        <dbReference type="ChEBI" id="CHEBI:16044"/>
        <dbReference type="ChEBI" id="CHEBI:29950"/>
        <dbReference type="ChEBI" id="CHEBI:45764"/>
        <dbReference type="ChEBI" id="CHEBI:50058"/>
        <dbReference type="EC" id="1.8.4.12"/>
    </reaction>
</comment>
<evidence type="ECO:0000256" key="6">
    <source>
        <dbReference type="ARBA" id="ARBA00023002"/>
    </source>
</evidence>
<dbReference type="GO" id="GO:0030091">
    <property type="term" value="P:protein repair"/>
    <property type="evidence" value="ECO:0007669"/>
    <property type="project" value="InterPro"/>
</dbReference>
<comment type="cofactor">
    <cofactor evidence="1">
        <name>Zn(2+)</name>
        <dbReference type="ChEBI" id="CHEBI:29105"/>
    </cofactor>
</comment>
<dbReference type="NCBIfam" id="TIGR00357">
    <property type="entry name" value="peptide-methionine (R)-S-oxide reductase MsrB"/>
    <property type="match status" value="1"/>
</dbReference>
<gene>
    <name evidence="9" type="ORF">DSM107003_03940</name>
</gene>
<evidence type="ECO:0000313" key="10">
    <source>
        <dbReference type="Proteomes" id="UP000276103"/>
    </source>
</evidence>
<dbReference type="PANTHER" id="PTHR10173:SF57">
    <property type="entry name" value="PEPTIDE-METHIONINE (R)-S-OXIDE REDUCTASE"/>
    <property type="match status" value="1"/>
</dbReference>
<evidence type="ECO:0000256" key="4">
    <source>
        <dbReference type="ARBA" id="ARBA00022723"/>
    </source>
</evidence>
<dbReference type="EMBL" id="RSCM01000001">
    <property type="protein sequence ID" value="RUS99810.1"/>
    <property type="molecule type" value="Genomic_DNA"/>
</dbReference>
<dbReference type="SUPFAM" id="SSF51316">
    <property type="entry name" value="Mss4-like"/>
    <property type="match status" value="1"/>
</dbReference>
<proteinExistence type="inferred from homology"/>
<evidence type="ECO:0000256" key="1">
    <source>
        <dbReference type="ARBA" id="ARBA00001947"/>
    </source>
</evidence>
<feature type="domain" description="MsrB" evidence="8">
    <location>
        <begin position="64"/>
        <end position="185"/>
    </location>
</feature>
<keyword evidence="6" id="KW-0560">Oxidoreductase</keyword>
<dbReference type="GO" id="GO:0046872">
    <property type="term" value="F:metal ion binding"/>
    <property type="evidence" value="ECO:0007669"/>
    <property type="project" value="UniProtKB-KW"/>
</dbReference>
<comment type="caution">
    <text evidence="9">The sequence shown here is derived from an EMBL/GenBank/DDBJ whole genome shotgun (WGS) entry which is preliminary data.</text>
</comment>
<accession>A0A3S1CE18</accession>
<evidence type="ECO:0000259" key="8">
    <source>
        <dbReference type="PROSITE" id="PS51790"/>
    </source>
</evidence>
<organism evidence="9 10">
    <name type="scientific">Trichormus variabilis SAG 1403-4b</name>
    <dbReference type="NCBI Taxonomy" id="447716"/>
    <lineage>
        <taxon>Bacteria</taxon>
        <taxon>Bacillati</taxon>
        <taxon>Cyanobacteriota</taxon>
        <taxon>Cyanophyceae</taxon>
        <taxon>Nostocales</taxon>
        <taxon>Nostocaceae</taxon>
        <taxon>Trichormus</taxon>
    </lineage>
</organism>
<dbReference type="FunFam" id="2.170.150.20:FF:000001">
    <property type="entry name" value="Peptide methionine sulfoxide reductase MsrB"/>
    <property type="match status" value="1"/>
</dbReference>
<evidence type="ECO:0000313" key="9">
    <source>
        <dbReference type="EMBL" id="RUS99810.1"/>
    </source>
</evidence>
<evidence type="ECO:0000256" key="2">
    <source>
        <dbReference type="ARBA" id="ARBA00007174"/>
    </source>
</evidence>
<dbReference type="InterPro" id="IPR002579">
    <property type="entry name" value="Met_Sox_Rdtase_MsrB_dom"/>
</dbReference>
<comment type="similarity">
    <text evidence="2">Belongs to the MsrB Met sulfoxide reductase family.</text>
</comment>
<dbReference type="EC" id="1.8.4.12" evidence="3"/>
<evidence type="ECO:0000256" key="7">
    <source>
        <dbReference type="ARBA" id="ARBA00048488"/>
    </source>
</evidence>
<evidence type="ECO:0000256" key="3">
    <source>
        <dbReference type="ARBA" id="ARBA00012499"/>
    </source>
</evidence>
<name>A0A3S1CE18_ANAVA</name>
<dbReference type="Gene3D" id="2.170.150.20">
    <property type="entry name" value="Peptide methionine sulfoxide reductase"/>
    <property type="match status" value="1"/>
</dbReference>